<proteinExistence type="predicted"/>
<dbReference type="InterPro" id="IPR038720">
    <property type="entry name" value="YprB_RNase_H-like_dom"/>
</dbReference>
<evidence type="ECO:0000256" key="5">
    <source>
        <dbReference type="SAM" id="MobiDB-lite"/>
    </source>
</evidence>
<evidence type="ECO:0000256" key="3">
    <source>
        <dbReference type="ARBA" id="ARBA00022806"/>
    </source>
</evidence>
<dbReference type="EMBL" id="SMTK01000002">
    <property type="protein sequence ID" value="TDK26485.1"/>
    <property type="molecule type" value="Genomic_DNA"/>
</dbReference>
<name>A0A4R5TZ27_9MICC</name>
<protein>
    <submittedName>
        <fullName evidence="8">TM0106 family RecB-like putative nuclease</fullName>
    </submittedName>
</protein>
<dbReference type="RefSeq" id="WP_133402846.1">
    <property type="nucleotide sequence ID" value="NZ_SMTK01000002.1"/>
</dbReference>
<dbReference type="SUPFAM" id="SSF52540">
    <property type="entry name" value="P-loop containing nucleoside triphosphate hydrolases"/>
    <property type="match status" value="1"/>
</dbReference>
<feature type="domain" description="DNA2/NAM7 helicase-like C-terminal" evidence="6">
    <location>
        <begin position="972"/>
        <end position="1145"/>
    </location>
</feature>
<accession>A0A4R5TZ27</accession>
<dbReference type="NCBIfam" id="TIGR03491">
    <property type="entry name" value="TM0106 family RecB-like putative nuclease"/>
    <property type="match status" value="1"/>
</dbReference>
<keyword evidence="1" id="KW-0547">Nucleotide-binding</keyword>
<dbReference type="Gene3D" id="3.40.50.300">
    <property type="entry name" value="P-loop containing nucleotide triphosphate hydrolases"/>
    <property type="match status" value="2"/>
</dbReference>
<dbReference type="AlphaFoldDB" id="A0A4R5TZ27"/>
<gene>
    <name evidence="8" type="ORF">E2F48_04615</name>
</gene>
<evidence type="ECO:0000313" key="9">
    <source>
        <dbReference type="Proteomes" id="UP000295411"/>
    </source>
</evidence>
<dbReference type="PANTHER" id="PTHR43788">
    <property type="entry name" value="DNA2/NAM7 HELICASE FAMILY MEMBER"/>
    <property type="match status" value="1"/>
</dbReference>
<dbReference type="Proteomes" id="UP000295411">
    <property type="component" value="Unassembled WGS sequence"/>
</dbReference>
<reference evidence="8 9" key="1">
    <citation type="submission" date="2019-03" db="EMBL/GenBank/DDBJ databases">
        <title>Arthrobacter sp. nov., an bacterium isolated from biocrust in Mu Us Desert.</title>
        <authorList>
            <person name="Lixiong L."/>
        </authorList>
    </citation>
    <scope>NUCLEOTIDE SEQUENCE [LARGE SCALE GENOMIC DNA]</scope>
    <source>
        <strain evidence="8 9">SLN-3</strain>
    </source>
</reference>
<sequence>MFLLENAAPDAGADLVFSASDLVNAAECEYRVLRILDEKLGRTPPAKFTADEMLQRAAALGDVHEHRVLEKFTAELGTYSPGNPGGVYEVVPAATMDRATLTAKHEESLGALRAGAGVVFQASFFDGVFHGRSDFLVHTDGGYAVWDTKLARHAKVGALLQLAAYGDQLLRAGLTPAPQVTLVLGDGTSSVHSLDDLIPVYRERRARFLDLLAAHRAQPDPVEWDGPGHTACGRCDYCQQMVESTRDVLLVANLSLAQRADLRKAGISTIDQLAASEAPGGSPALARLRDQARMQTGLERPDGGVNYTGADGTSRRLAYKVLPGHALGLLPPPDQGDIFFDFEGDPLWQDPGTGSWGIEYLFGVVENARDAGSKPPFRAFWAHSRAEERTAFSSFLDYVAERRARYPALHIYHYAAYEKSALRRLSMTHVLGEDAVDTLLREGVLIDLYDVVRRSLRISEKSYSIKALEPLYMGADLRTGAITDAGASVVAYSEYCAARDAGDDARAAELIAGIRDYNEYDCRSTLHLRNWLLERAGERGIGPASASPPERERTASEPQPEEAHLLRYVGSLPAAAQGPDDRAVAMVAAAVGYHRRERKQFWWEHFDRLGTPPESWTQARDMFLPESVEVETDWALRTPRARSLSRTLRLTGVLPEGSDFRRDSTWFSMYEEPLPDGVDSSDSGRGGWFGAKVLTAGTDAGKDVILLEERLRAGAPAHPFLPVALAPDQPIRTPSIEAALLAVAAEVGSTLPDLPRGPGLDLLRRTPPRLTSGVLPPALPGPTGYVDAITAAVERLDSSYLAVQGPPGTGKTFVGAAVITQLVARGWKVGVVAQSHAVVENLLGAALRAGVPPERVAKKTADPAAPWPNTTDDGVAALLDEDAGCLIGGTAWTMTGTKVPAGSLDLLVIDEAGQFSLANTLAVARSARRLLLLGDPQQLPQVTQGSHPEPVHESALGWLSDGHATLPEWFGYFLADSWRMHPALCAFVSRLSYDRRLESTPSAALRHLDGLAAGVECVMVEHTERRSTSSPEEAAEVLAQVERHLGRGWTSGDGTGARPLGEGDLLVVAAYNAQVQLIRTTLDDAGYRRVRVGTVDKFQGQEAAVVIVSMACSSAAEAPRGIEFLLSRNRINVAVSRGQWRAVIVRAPGLTDHVPPRPQALEELGAFIGLCAGGA</sequence>
<feature type="region of interest" description="Disordered" evidence="5">
    <location>
        <begin position="539"/>
        <end position="560"/>
    </location>
</feature>
<dbReference type="PANTHER" id="PTHR43788:SF8">
    <property type="entry name" value="DNA-BINDING PROTEIN SMUBP-2"/>
    <property type="match status" value="1"/>
</dbReference>
<dbReference type="InterPro" id="IPR047187">
    <property type="entry name" value="SF1_C_Upf1"/>
</dbReference>
<keyword evidence="2" id="KW-0378">Hydrolase</keyword>
<evidence type="ECO:0000256" key="4">
    <source>
        <dbReference type="ARBA" id="ARBA00022840"/>
    </source>
</evidence>
<evidence type="ECO:0000259" key="7">
    <source>
        <dbReference type="Pfam" id="PF13482"/>
    </source>
</evidence>
<keyword evidence="9" id="KW-1185">Reference proteome</keyword>
<keyword evidence="3" id="KW-0347">Helicase</keyword>
<keyword evidence="4" id="KW-0067">ATP-binding</keyword>
<dbReference type="GO" id="GO:0016787">
    <property type="term" value="F:hydrolase activity"/>
    <property type="evidence" value="ECO:0007669"/>
    <property type="project" value="UniProtKB-KW"/>
</dbReference>
<dbReference type="Pfam" id="PF13482">
    <property type="entry name" value="RNase_H_2"/>
    <property type="match status" value="1"/>
</dbReference>
<dbReference type="OrthoDB" id="9757917at2"/>
<feature type="domain" description="YprB ribonuclease H-like" evidence="7">
    <location>
        <begin position="338"/>
        <end position="532"/>
    </location>
</feature>
<dbReference type="GO" id="GO:0043139">
    <property type="term" value="F:5'-3' DNA helicase activity"/>
    <property type="evidence" value="ECO:0007669"/>
    <property type="project" value="TreeGrafter"/>
</dbReference>
<dbReference type="CDD" id="cd18808">
    <property type="entry name" value="SF1_C_Upf1"/>
    <property type="match status" value="1"/>
</dbReference>
<dbReference type="InterPro" id="IPR041679">
    <property type="entry name" value="DNA2/NAM7-like_C"/>
</dbReference>
<dbReference type="InterPro" id="IPR027417">
    <property type="entry name" value="P-loop_NTPase"/>
</dbReference>
<dbReference type="InterPro" id="IPR019993">
    <property type="entry name" value="RecB_nuclease_TM0106_put"/>
</dbReference>
<evidence type="ECO:0000313" key="8">
    <source>
        <dbReference type="EMBL" id="TDK26485.1"/>
    </source>
</evidence>
<comment type="caution">
    <text evidence="8">The sequence shown here is derived from an EMBL/GenBank/DDBJ whole genome shotgun (WGS) entry which is preliminary data.</text>
</comment>
<dbReference type="Pfam" id="PF13604">
    <property type="entry name" value="AAA_30"/>
    <property type="match status" value="1"/>
</dbReference>
<evidence type="ECO:0000256" key="1">
    <source>
        <dbReference type="ARBA" id="ARBA00022741"/>
    </source>
</evidence>
<evidence type="ECO:0000259" key="6">
    <source>
        <dbReference type="Pfam" id="PF13087"/>
    </source>
</evidence>
<dbReference type="CDD" id="cd17934">
    <property type="entry name" value="DEXXQc_Upf1-like"/>
    <property type="match status" value="1"/>
</dbReference>
<dbReference type="InterPro" id="IPR050534">
    <property type="entry name" value="Coronavir_polyprotein_1ab"/>
</dbReference>
<evidence type="ECO:0000256" key="2">
    <source>
        <dbReference type="ARBA" id="ARBA00022801"/>
    </source>
</evidence>
<organism evidence="8 9">
    <name type="scientific">Arthrobacter crusticola</name>
    <dbReference type="NCBI Taxonomy" id="2547960"/>
    <lineage>
        <taxon>Bacteria</taxon>
        <taxon>Bacillati</taxon>
        <taxon>Actinomycetota</taxon>
        <taxon>Actinomycetes</taxon>
        <taxon>Micrococcales</taxon>
        <taxon>Micrococcaceae</taxon>
        <taxon>Arthrobacter</taxon>
    </lineage>
</organism>
<dbReference type="GO" id="GO:0005524">
    <property type="term" value="F:ATP binding"/>
    <property type="evidence" value="ECO:0007669"/>
    <property type="project" value="UniProtKB-KW"/>
</dbReference>
<feature type="compositionally biased region" description="Basic and acidic residues" evidence="5">
    <location>
        <begin position="549"/>
        <end position="560"/>
    </location>
</feature>
<dbReference type="Pfam" id="PF13087">
    <property type="entry name" value="AAA_12"/>
    <property type="match status" value="1"/>
</dbReference>